<reference evidence="2 3" key="1">
    <citation type="submission" date="2017-08" db="EMBL/GenBank/DDBJ databases">
        <title>Infants hospitalized years apart are colonized by the same room-sourced microbial strains.</title>
        <authorList>
            <person name="Brooks B."/>
            <person name="Olm M.R."/>
            <person name="Firek B.A."/>
            <person name="Baker R."/>
            <person name="Thomas B.C."/>
            <person name="Morowitz M.J."/>
            <person name="Banfield J.F."/>
        </authorList>
    </citation>
    <scope>NUCLEOTIDE SEQUENCE [LARGE SCALE GENOMIC DNA]</scope>
    <source>
        <strain evidence="2">S2_018_000_R2_101</strain>
    </source>
</reference>
<keyword evidence="1" id="KW-0472">Membrane</keyword>
<sequence length="162" mass="17825">MMSLTSDEWVYVTFMLLLAFAAGFLLRSGGGRWKRALRVERDAHERLRTDYDARVAAANARIAELERRSPPDPLVGGGIAAAAAGRRDDLSLIRGVGRSGEDRLNSLGVHSYRELEKMSAAEEAALEGSLGFAPGRIADEHWREQAALLRTGKTDELRARYA</sequence>
<feature type="transmembrane region" description="Helical" evidence="1">
    <location>
        <begin position="12"/>
        <end position="29"/>
    </location>
</feature>
<name>A0A2W5A0A9_9SPHN</name>
<dbReference type="Proteomes" id="UP000249066">
    <property type="component" value="Unassembled WGS sequence"/>
</dbReference>
<accession>A0A2W5A0A9</accession>
<keyword evidence="1" id="KW-0812">Transmembrane</keyword>
<evidence type="ECO:0000256" key="1">
    <source>
        <dbReference type="SAM" id="Phobius"/>
    </source>
</evidence>
<keyword evidence="1" id="KW-1133">Transmembrane helix</keyword>
<organism evidence="2 3">
    <name type="scientific">Sphingomonas sanxanigenens</name>
    <dbReference type="NCBI Taxonomy" id="397260"/>
    <lineage>
        <taxon>Bacteria</taxon>
        <taxon>Pseudomonadati</taxon>
        <taxon>Pseudomonadota</taxon>
        <taxon>Alphaproteobacteria</taxon>
        <taxon>Sphingomonadales</taxon>
        <taxon>Sphingomonadaceae</taxon>
        <taxon>Sphingomonas</taxon>
    </lineage>
</organism>
<gene>
    <name evidence="2" type="ORF">DI623_13640</name>
</gene>
<evidence type="ECO:0000313" key="3">
    <source>
        <dbReference type="Proteomes" id="UP000249066"/>
    </source>
</evidence>
<protein>
    <submittedName>
        <fullName evidence="2">Uncharacterized protein</fullName>
    </submittedName>
</protein>
<comment type="caution">
    <text evidence="2">The sequence shown here is derived from an EMBL/GenBank/DDBJ whole genome shotgun (WGS) entry which is preliminary data.</text>
</comment>
<dbReference type="AlphaFoldDB" id="A0A2W5A0A9"/>
<evidence type="ECO:0000313" key="2">
    <source>
        <dbReference type="EMBL" id="PZO87970.1"/>
    </source>
</evidence>
<dbReference type="EMBL" id="QFNN01000107">
    <property type="protein sequence ID" value="PZO87970.1"/>
    <property type="molecule type" value="Genomic_DNA"/>
</dbReference>
<proteinExistence type="predicted"/>